<keyword evidence="2" id="KW-1185">Reference proteome</keyword>
<dbReference type="OrthoDB" id="809632at2759"/>
<accession>A0A5B7FGT0</accession>
<protein>
    <submittedName>
        <fullName evidence="1">Uncharacterized protein</fullName>
    </submittedName>
</protein>
<evidence type="ECO:0000313" key="1">
    <source>
        <dbReference type="EMBL" id="MPC46750.1"/>
    </source>
</evidence>
<dbReference type="AlphaFoldDB" id="A0A5B7FGT0"/>
<dbReference type="Proteomes" id="UP000324222">
    <property type="component" value="Unassembled WGS sequence"/>
</dbReference>
<gene>
    <name evidence="1" type="ORF">E2C01_040477</name>
</gene>
<sequence>MQDANVFTRHKHLLSFPLSGVQFEIASGAQFENSKMEWSKAWIYLYDYSTLDSIIMVIAKVWQLVRRPEGEPTVEDFLCVEEELPACSEGGRKLCFLWLVMEVALCGMVKAAWRQEMVWQSVACLDASWGKNDAD</sequence>
<dbReference type="EMBL" id="VSRR010007359">
    <property type="protein sequence ID" value="MPC46750.1"/>
    <property type="molecule type" value="Genomic_DNA"/>
</dbReference>
<name>A0A5B7FGT0_PORTR</name>
<comment type="caution">
    <text evidence="1">The sequence shown here is derived from an EMBL/GenBank/DDBJ whole genome shotgun (WGS) entry which is preliminary data.</text>
</comment>
<proteinExistence type="predicted"/>
<organism evidence="1 2">
    <name type="scientific">Portunus trituberculatus</name>
    <name type="common">Swimming crab</name>
    <name type="synonym">Neptunus trituberculatus</name>
    <dbReference type="NCBI Taxonomy" id="210409"/>
    <lineage>
        <taxon>Eukaryota</taxon>
        <taxon>Metazoa</taxon>
        <taxon>Ecdysozoa</taxon>
        <taxon>Arthropoda</taxon>
        <taxon>Crustacea</taxon>
        <taxon>Multicrustacea</taxon>
        <taxon>Malacostraca</taxon>
        <taxon>Eumalacostraca</taxon>
        <taxon>Eucarida</taxon>
        <taxon>Decapoda</taxon>
        <taxon>Pleocyemata</taxon>
        <taxon>Brachyura</taxon>
        <taxon>Eubrachyura</taxon>
        <taxon>Portunoidea</taxon>
        <taxon>Portunidae</taxon>
        <taxon>Portuninae</taxon>
        <taxon>Portunus</taxon>
    </lineage>
</organism>
<reference evidence="1 2" key="1">
    <citation type="submission" date="2019-05" db="EMBL/GenBank/DDBJ databases">
        <title>Another draft genome of Portunus trituberculatus and its Hox gene families provides insights of decapod evolution.</title>
        <authorList>
            <person name="Jeong J.-H."/>
            <person name="Song I."/>
            <person name="Kim S."/>
            <person name="Choi T."/>
            <person name="Kim D."/>
            <person name="Ryu S."/>
            <person name="Kim W."/>
        </authorList>
    </citation>
    <scope>NUCLEOTIDE SEQUENCE [LARGE SCALE GENOMIC DNA]</scope>
    <source>
        <tissue evidence="1">Muscle</tissue>
    </source>
</reference>
<evidence type="ECO:0000313" key="2">
    <source>
        <dbReference type="Proteomes" id="UP000324222"/>
    </source>
</evidence>